<evidence type="ECO:0000313" key="5">
    <source>
        <dbReference type="Proteomes" id="UP000184334"/>
    </source>
</evidence>
<dbReference type="OrthoDB" id="9800680at2"/>
<comment type="caution">
    <text evidence="4">The sequence shown here is derived from an EMBL/GenBank/DDBJ whole genome shotgun (WGS) entry which is preliminary data.</text>
</comment>
<gene>
    <name evidence="4" type="ORF">SAMN02745164_01905</name>
</gene>
<comment type="subunit">
    <text evidence="3">Homodimer.</text>
</comment>
<dbReference type="GO" id="GO:0019305">
    <property type="term" value="P:dTDP-rhamnose biosynthetic process"/>
    <property type="evidence" value="ECO:0007669"/>
    <property type="project" value="UniProtKB-UniRule"/>
</dbReference>
<feature type="active site" description="Proton donor" evidence="1">
    <location>
        <position position="132"/>
    </location>
</feature>
<evidence type="ECO:0000256" key="3">
    <source>
        <dbReference type="RuleBase" id="RU364069"/>
    </source>
</evidence>
<feature type="site" description="Participates in a stacking interaction with the thymidine ring of dTDP-4-oxo-6-deoxyglucose" evidence="2">
    <location>
        <position position="138"/>
    </location>
</feature>
<dbReference type="NCBIfam" id="TIGR01221">
    <property type="entry name" value="rmlC"/>
    <property type="match status" value="1"/>
</dbReference>
<dbReference type="GO" id="GO:0005829">
    <property type="term" value="C:cytosol"/>
    <property type="evidence" value="ECO:0007669"/>
    <property type="project" value="TreeGrafter"/>
</dbReference>
<evidence type="ECO:0000313" key="4">
    <source>
        <dbReference type="EMBL" id="SHF15810.1"/>
    </source>
</evidence>
<comment type="function">
    <text evidence="3">Catalyzes the epimerization of the C3' and C5'positions of dTDP-6-deoxy-D-xylo-4-hexulose, forming dTDP-6-deoxy-L-lyxo-4-hexulose.</text>
</comment>
<dbReference type="PANTHER" id="PTHR21047:SF2">
    <property type="entry name" value="THYMIDINE DIPHOSPHO-4-KETO-RHAMNOSE 3,5-EPIMERASE"/>
    <property type="match status" value="1"/>
</dbReference>
<comment type="similarity">
    <text evidence="3">Belongs to the dTDP-4-dehydrorhamnose 3,5-epimerase family.</text>
</comment>
<keyword evidence="5" id="KW-1185">Reference proteome</keyword>
<dbReference type="GO" id="GO:0008830">
    <property type="term" value="F:dTDP-4-dehydrorhamnose 3,5-epimerase activity"/>
    <property type="evidence" value="ECO:0007669"/>
    <property type="project" value="UniProtKB-UniRule"/>
</dbReference>
<dbReference type="Gene3D" id="2.60.120.10">
    <property type="entry name" value="Jelly Rolls"/>
    <property type="match status" value="1"/>
</dbReference>
<dbReference type="InterPro" id="IPR014710">
    <property type="entry name" value="RmlC-like_jellyroll"/>
</dbReference>
<dbReference type="CDD" id="cd00438">
    <property type="entry name" value="cupin_RmlC"/>
    <property type="match status" value="1"/>
</dbReference>
<protein>
    <recommendedName>
        <fullName evidence="3">dTDP-4-dehydrorhamnose 3,5-epimerase</fullName>
        <ecNumber evidence="3">5.1.3.13</ecNumber>
    </recommendedName>
    <alternativeName>
        <fullName evidence="3">Thymidine diphospho-4-keto-rhamnose 3,5-epimerase</fullName>
    </alternativeName>
</protein>
<dbReference type="PANTHER" id="PTHR21047">
    <property type="entry name" value="DTDP-6-DEOXY-D-GLUCOSE-3,5 EPIMERASE"/>
    <property type="match status" value="1"/>
</dbReference>
<dbReference type="AlphaFoldDB" id="A0A1M4ZCP9"/>
<dbReference type="InterPro" id="IPR011051">
    <property type="entry name" value="RmlC_Cupin_sf"/>
</dbReference>
<feature type="active site" description="Proton acceptor" evidence="1">
    <location>
        <position position="62"/>
    </location>
</feature>
<organism evidence="4 5">
    <name type="scientific">Marinitoga hydrogenitolerans (strain DSM 16785 / JCM 12826 / AT1271)</name>
    <dbReference type="NCBI Taxonomy" id="1122195"/>
    <lineage>
        <taxon>Bacteria</taxon>
        <taxon>Thermotogati</taxon>
        <taxon>Thermotogota</taxon>
        <taxon>Thermotogae</taxon>
        <taxon>Petrotogales</taxon>
        <taxon>Petrotogaceae</taxon>
        <taxon>Marinitoga</taxon>
    </lineage>
</organism>
<evidence type="ECO:0000256" key="2">
    <source>
        <dbReference type="PIRSR" id="PIRSR600888-3"/>
    </source>
</evidence>
<dbReference type="GO" id="GO:0000271">
    <property type="term" value="P:polysaccharide biosynthetic process"/>
    <property type="evidence" value="ECO:0007669"/>
    <property type="project" value="TreeGrafter"/>
</dbReference>
<comment type="pathway">
    <text evidence="3">Carbohydrate biosynthesis; dTDP-L-rhamnose biosynthesis.</text>
</comment>
<comment type="catalytic activity">
    <reaction evidence="3">
        <text>dTDP-4-dehydro-6-deoxy-alpha-D-glucose = dTDP-4-dehydro-beta-L-rhamnose</text>
        <dbReference type="Rhea" id="RHEA:16969"/>
        <dbReference type="ChEBI" id="CHEBI:57649"/>
        <dbReference type="ChEBI" id="CHEBI:62830"/>
        <dbReference type="EC" id="5.1.3.13"/>
    </reaction>
</comment>
<dbReference type="UniPathway" id="UPA00124"/>
<name>A0A1M4ZCP9_MARH1</name>
<dbReference type="SUPFAM" id="SSF51182">
    <property type="entry name" value="RmlC-like cupins"/>
    <property type="match status" value="1"/>
</dbReference>
<dbReference type="EC" id="5.1.3.13" evidence="3"/>
<dbReference type="Proteomes" id="UP000184334">
    <property type="component" value="Unassembled WGS sequence"/>
</dbReference>
<reference evidence="4" key="1">
    <citation type="submission" date="2016-11" db="EMBL/GenBank/DDBJ databases">
        <authorList>
            <person name="Varghese N."/>
            <person name="Submissions S."/>
        </authorList>
    </citation>
    <scope>NUCLEOTIDE SEQUENCE [LARGE SCALE GENOMIC DNA]</scope>
    <source>
        <strain evidence="4">DSM 16785</strain>
    </source>
</reference>
<dbReference type="Pfam" id="PF00908">
    <property type="entry name" value="dTDP_sugar_isom"/>
    <property type="match status" value="1"/>
</dbReference>
<dbReference type="RefSeq" id="WP_072865763.1">
    <property type="nucleotide sequence ID" value="NZ_FQUI01000040.1"/>
</dbReference>
<accession>A0A1M4ZCP9</accession>
<keyword evidence="3" id="KW-0413">Isomerase</keyword>
<dbReference type="InterPro" id="IPR000888">
    <property type="entry name" value="RmlC-like"/>
</dbReference>
<proteinExistence type="inferred from homology"/>
<evidence type="ECO:0000256" key="1">
    <source>
        <dbReference type="PIRSR" id="PIRSR600888-1"/>
    </source>
</evidence>
<sequence length="193" mass="22428">MKITKTEIKGLYIIEPTVYGDNRGWFMETYSKKVLNEMGIEIDFVQDNHSYSANKGTLRGIHFQNNPKSQTKLIRCTKGKILDIAVDLRKGSPTYKKWIAVELTEENKKMLLIPKGFGHGFLTITDNVEVQYKVDEYYSKEHDGSIKYNDPEININWNLEKYGIKEPILSEKDKKAPYLKNSDCNFKYQGDEK</sequence>
<dbReference type="EMBL" id="FQUI01000040">
    <property type="protein sequence ID" value="SHF15810.1"/>
    <property type="molecule type" value="Genomic_DNA"/>
</dbReference>
<dbReference type="STRING" id="1122195.SAMN02745164_01905"/>